<proteinExistence type="predicted"/>
<comment type="caution">
    <text evidence="1">The sequence shown here is derived from an EMBL/GenBank/DDBJ whole genome shotgun (WGS) entry which is preliminary data.</text>
</comment>
<organism evidence="1 2">
    <name type="scientific">Clostridium neuense</name>
    <dbReference type="NCBI Taxonomy" id="1728934"/>
    <lineage>
        <taxon>Bacteria</taxon>
        <taxon>Bacillati</taxon>
        <taxon>Bacillota</taxon>
        <taxon>Clostridia</taxon>
        <taxon>Eubacteriales</taxon>
        <taxon>Clostridiaceae</taxon>
        <taxon>Clostridium</taxon>
    </lineage>
</organism>
<keyword evidence="2" id="KW-1185">Reference proteome</keyword>
<accession>A0ABW8TEK5</accession>
<name>A0ABW8TEK5_9CLOT</name>
<dbReference type="Proteomes" id="UP001623592">
    <property type="component" value="Unassembled WGS sequence"/>
</dbReference>
<evidence type="ECO:0000313" key="2">
    <source>
        <dbReference type="Proteomes" id="UP001623592"/>
    </source>
</evidence>
<dbReference type="RefSeq" id="WP_406787302.1">
    <property type="nucleotide sequence ID" value="NZ_JBJIAA010000007.1"/>
</dbReference>
<gene>
    <name evidence="1" type="ORF">ACJDT4_09415</name>
</gene>
<sequence>MNNYKNVKEVENKKFKIYTHNINKVLQELVYSNGGSVIYEDIYKANKKISFLGIQEFEMLYMINNNEYALHIAVPRDSYLSQIGINISEPECVVEMDDEQVIAYLESRVATDVILKYFGDKLIWDKHDITSPLLCYVKDRRVYDINKSYSLKVYTDVYIEFCEEKIEYEELYISVDNKFFLNLLSDSVRIVNSNLYFRNKEAEENEQDDILPMSEEEAVKWYLYRGGSFEEFRTNVERAKIYLSKIK</sequence>
<evidence type="ECO:0000313" key="1">
    <source>
        <dbReference type="EMBL" id="MFL0250637.1"/>
    </source>
</evidence>
<dbReference type="EMBL" id="JBJIAA010000007">
    <property type="protein sequence ID" value="MFL0250637.1"/>
    <property type="molecule type" value="Genomic_DNA"/>
</dbReference>
<protein>
    <submittedName>
        <fullName evidence="1">Uncharacterized protein</fullName>
    </submittedName>
</protein>
<reference evidence="1 2" key="1">
    <citation type="submission" date="2024-11" db="EMBL/GenBank/DDBJ databases">
        <authorList>
            <person name="Heng Y.C."/>
            <person name="Lim A.C.H."/>
            <person name="Lee J.K.Y."/>
            <person name="Kittelmann S."/>
        </authorList>
    </citation>
    <scope>NUCLEOTIDE SEQUENCE [LARGE SCALE GENOMIC DNA]</scope>
    <source>
        <strain evidence="1 2">WILCCON 0114</strain>
    </source>
</reference>